<reference evidence="3 4" key="1">
    <citation type="journal article" date="2013" name="Int. J. Syst. Evol. Microbiol.">
        <title>Celerinatantimonas yamalensis sp. nov., a cold-adapted diazotrophic bacterium from a cold permafrost brine.</title>
        <authorList>
            <person name="Shcherbakova V."/>
            <person name="Chuvilskaya N."/>
            <person name="Rivkina E."/>
            <person name="Demidov N."/>
            <person name="Uchaeva V."/>
            <person name="Suetin S."/>
            <person name="Suzina N."/>
            <person name="Gilichinsky D."/>
        </authorList>
    </citation>
    <scope>NUCLEOTIDE SEQUENCE [LARGE SCALE GENOMIC DNA]</scope>
    <source>
        <strain evidence="3 4">C7</strain>
    </source>
</reference>
<feature type="domain" description="HTH marR-type" evidence="2">
    <location>
        <begin position="22"/>
        <end position="154"/>
    </location>
</feature>
<dbReference type="Gene3D" id="1.10.10.10">
    <property type="entry name" value="Winged helix-like DNA-binding domain superfamily/Winged helix DNA-binding domain"/>
    <property type="match status" value="1"/>
</dbReference>
<dbReference type="PANTHER" id="PTHR33164">
    <property type="entry name" value="TRANSCRIPTIONAL REGULATOR, MARR FAMILY"/>
    <property type="match status" value="1"/>
</dbReference>
<protein>
    <submittedName>
        <fullName evidence="3">MarR family winged helix-turn-helix transcriptional regulator</fullName>
    </submittedName>
</protein>
<sequence>MSNKKNTRVNIPAIGEEKRGEQGHIGYLLRQAHAAQRIRMEKALAQLAITLPQFSVLTMLVAYPGASGADLAKLSLLTPQTMSVILSNLEKAKLITRHPNKEHGRIQLIDMTSEGLALLAQCKLIAESVEKELLDGITPDEEGIVRRWLVDVAKGHKAL</sequence>
<dbReference type="PANTHER" id="PTHR33164:SF43">
    <property type="entry name" value="HTH-TYPE TRANSCRIPTIONAL REPRESSOR YETL"/>
    <property type="match status" value="1"/>
</dbReference>
<dbReference type="InterPro" id="IPR000835">
    <property type="entry name" value="HTH_MarR-typ"/>
</dbReference>
<proteinExistence type="predicted"/>
<dbReference type="RefSeq" id="WP_408625171.1">
    <property type="nucleotide sequence ID" value="NZ_JBEQCT010000012.1"/>
</dbReference>
<dbReference type="Proteomes" id="UP001629953">
    <property type="component" value="Unassembled WGS sequence"/>
</dbReference>
<evidence type="ECO:0000259" key="2">
    <source>
        <dbReference type="PROSITE" id="PS50995"/>
    </source>
</evidence>
<dbReference type="InterPro" id="IPR036390">
    <property type="entry name" value="WH_DNA-bd_sf"/>
</dbReference>
<evidence type="ECO:0000313" key="3">
    <source>
        <dbReference type="EMBL" id="MFM2486871.1"/>
    </source>
</evidence>
<dbReference type="SMART" id="SM00347">
    <property type="entry name" value="HTH_MARR"/>
    <property type="match status" value="1"/>
</dbReference>
<dbReference type="EMBL" id="JBEQCT010000012">
    <property type="protein sequence ID" value="MFM2486871.1"/>
    <property type="molecule type" value="Genomic_DNA"/>
</dbReference>
<feature type="transmembrane region" description="Helical" evidence="1">
    <location>
        <begin position="43"/>
        <end position="63"/>
    </location>
</feature>
<evidence type="ECO:0000313" key="4">
    <source>
        <dbReference type="Proteomes" id="UP001629953"/>
    </source>
</evidence>
<keyword evidence="4" id="KW-1185">Reference proteome</keyword>
<evidence type="ECO:0000256" key="1">
    <source>
        <dbReference type="SAM" id="Phobius"/>
    </source>
</evidence>
<keyword evidence="1" id="KW-0472">Membrane</keyword>
<keyword evidence="1" id="KW-1133">Transmembrane helix</keyword>
<organism evidence="3 4">
    <name type="scientific">Celerinatantimonas yamalensis</name>
    <dbReference type="NCBI Taxonomy" id="559956"/>
    <lineage>
        <taxon>Bacteria</taxon>
        <taxon>Pseudomonadati</taxon>
        <taxon>Pseudomonadota</taxon>
        <taxon>Gammaproteobacteria</taxon>
        <taxon>Celerinatantimonadaceae</taxon>
        <taxon>Celerinatantimonas</taxon>
    </lineage>
</organism>
<keyword evidence="1" id="KW-0812">Transmembrane</keyword>
<comment type="caution">
    <text evidence="3">The sequence shown here is derived from an EMBL/GenBank/DDBJ whole genome shotgun (WGS) entry which is preliminary data.</text>
</comment>
<dbReference type="Pfam" id="PF12802">
    <property type="entry name" value="MarR_2"/>
    <property type="match status" value="1"/>
</dbReference>
<dbReference type="InterPro" id="IPR036388">
    <property type="entry name" value="WH-like_DNA-bd_sf"/>
</dbReference>
<gene>
    <name evidence="3" type="ORF">ABUE30_17710</name>
</gene>
<name>A0ABW9GB41_9GAMM</name>
<dbReference type="InterPro" id="IPR039422">
    <property type="entry name" value="MarR/SlyA-like"/>
</dbReference>
<accession>A0ABW9GB41</accession>
<dbReference type="PROSITE" id="PS50995">
    <property type="entry name" value="HTH_MARR_2"/>
    <property type="match status" value="1"/>
</dbReference>
<dbReference type="SUPFAM" id="SSF46785">
    <property type="entry name" value="Winged helix' DNA-binding domain"/>
    <property type="match status" value="1"/>
</dbReference>